<evidence type="ECO:0000313" key="2">
    <source>
        <dbReference type="Proteomes" id="UP000654918"/>
    </source>
</evidence>
<sequence>MWSLDKVNKLRVALPQKLRYEPSKKVFRGALPVGSWRWTADGLKLELLPSCGRPDPRYPAEEALPYLKRVYTGTIDIDLRRLRLWIATLDTSEGSWGLADAHPSPANPLDIGLRLPLSNELAPENQMPGYISC</sequence>
<evidence type="ECO:0000313" key="1">
    <source>
        <dbReference type="EMBL" id="KAF6829947.1"/>
    </source>
</evidence>
<dbReference type="AlphaFoldDB" id="A0A8H6KE42"/>
<comment type="caution">
    <text evidence="1">The sequence shown here is derived from an EMBL/GenBank/DDBJ whole genome shotgun (WGS) entry which is preliminary data.</text>
</comment>
<protein>
    <submittedName>
        <fullName evidence="1">Uncharacterized protein</fullName>
    </submittedName>
</protein>
<gene>
    <name evidence="1" type="ORF">CPLU01_07667</name>
</gene>
<dbReference type="Proteomes" id="UP000654918">
    <property type="component" value="Unassembled WGS sequence"/>
</dbReference>
<dbReference type="EMBL" id="WIGO01000101">
    <property type="protein sequence ID" value="KAF6829947.1"/>
    <property type="molecule type" value="Genomic_DNA"/>
</dbReference>
<reference evidence="1" key="1">
    <citation type="journal article" date="2020" name="Phytopathology">
        <title>Genome Sequence Resources of Colletotrichum truncatum, C. plurivorum, C. musicola, and C. sojae: Four Species Pathogenic to Soybean (Glycine max).</title>
        <authorList>
            <person name="Rogerio F."/>
            <person name="Boufleur T.R."/>
            <person name="Ciampi-Guillardi M."/>
            <person name="Sukno S.A."/>
            <person name="Thon M.R."/>
            <person name="Massola Junior N.S."/>
            <person name="Baroncelli R."/>
        </authorList>
    </citation>
    <scope>NUCLEOTIDE SEQUENCE</scope>
    <source>
        <strain evidence="1">LFN00145</strain>
    </source>
</reference>
<organism evidence="1 2">
    <name type="scientific">Colletotrichum plurivorum</name>
    <dbReference type="NCBI Taxonomy" id="2175906"/>
    <lineage>
        <taxon>Eukaryota</taxon>
        <taxon>Fungi</taxon>
        <taxon>Dikarya</taxon>
        <taxon>Ascomycota</taxon>
        <taxon>Pezizomycotina</taxon>
        <taxon>Sordariomycetes</taxon>
        <taxon>Hypocreomycetidae</taxon>
        <taxon>Glomerellales</taxon>
        <taxon>Glomerellaceae</taxon>
        <taxon>Colletotrichum</taxon>
        <taxon>Colletotrichum orchidearum species complex</taxon>
    </lineage>
</organism>
<keyword evidence="2" id="KW-1185">Reference proteome</keyword>
<accession>A0A8H6KE42</accession>
<proteinExistence type="predicted"/>
<name>A0A8H6KE42_9PEZI</name>